<organism evidence="7 8">
    <name type="scientific">Extremus antarcticus</name>
    <dbReference type="NCBI Taxonomy" id="702011"/>
    <lineage>
        <taxon>Eukaryota</taxon>
        <taxon>Fungi</taxon>
        <taxon>Dikarya</taxon>
        <taxon>Ascomycota</taxon>
        <taxon>Pezizomycotina</taxon>
        <taxon>Dothideomycetes</taxon>
        <taxon>Dothideomycetidae</taxon>
        <taxon>Mycosphaerellales</taxon>
        <taxon>Extremaceae</taxon>
        <taxon>Extremus</taxon>
    </lineage>
</organism>
<gene>
    <name evidence="7" type="ORF">LTR09_000562</name>
</gene>
<dbReference type="SUPFAM" id="SSF50978">
    <property type="entry name" value="WD40 repeat-like"/>
    <property type="match status" value="1"/>
</dbReference>
<evidence type="ECO:0000256" key="6">
    <source>
        <dbReference type="PROSITE-ProRule" id="PRU00221"/>
    </source>
</evidence>
<sequence length="360" mass="39038">MATSTTKISDVIQTYRPSRKFPAPGNHYTSIDFDDTGEFLLLSRSDDTIQLFNTKAGQHAKELKSQKYGSALARFTHNSTSIIYASTKVDDGIRYLSMHDNSFIRYFKGHTGRVTSLSMSPSNDQFLSAGMDNTVKLWDCRSPSAQGQLEFESPWLTTFDPSGSVIAIASPPAQTVHLYDYKNYDKPPFATFDLLNTEQTFSASHGQRPAQGWTGMEFSNNGKFILVSTNGNGHYILDAFNGDLLAYLHRPSGSTGRLAPGDELGDPGTTASAYMQADATFAPDGHFVIGGNGGQAGLLVWDLRDVVADGNGMTGATVIEPKWDLPSPKPAAVVAHCPRLNLIASADREVVLWVPDADAA</sequence>
<dbReference type="SMART" id="SM00320">
    <property type="entry name" value="WD40"/>
    <property type="match status" value="2"/>
</dbReference>
<evidence type="ECO:0008006" key="9">
    <source>
        <dbReference type="Google" id="ProtNLM"/>
    </source>
</evidence>
<dbReference type="InterPro" id="IPR036322">
    <property type="entry name" value="WD40_repeat_dom_sf"/>
</dbReference>
<keyword evidence="8" id="KW-1185">Reference proteome</keyword>
<evidence type="ECO:0000256" key="3">
    <source>
        <dbReference type="ARBA" id="ARBA00022574"/>
    </source>
</evidence>
<protein>
    <recommendedName>
        <fullName evidence="9">WD repeat-containing protein 82</fullName>
    </recommendedName>
</protein>
<evidence type="ECO:0000313" key="7">
    <source>
        <dbReference type="EMBL" id="KAK3058996.1"/>
    </source>
</evidence>
<reference evidence="7" key="1">
    <citation type="submission" date="2023-04" db="EMBL/GenBank/DDBJ databases">
        <title>Black Yeasts Isolated from many extreme environments.</title>
        <authorList>
            <person name="Coleine C."/>
            <person name="Stajich J.E."/>
            <person name="Selbmann L."/>
        </authorList>
    </citation>
    <scope>NUCLEOTIDE SEQUENCE</scope>
    <source>
        <strain evidence="7">CCFEE 5312</strain>
    </source>
</reference>
<dbReference type="InterPro" id="IPR015943">
    <property type="entry name" value="WD40/YVTN_repeat-like_dom_sf"/>
</dbReference>
<dbReference type="InterPro" id="IPR001680">
    <property type="entry name" value="WD40_rpt"/>
</dbReference>
<evidence type="ECO:0000256" key="2">
    <source>
        <dbReference type="ARBA" id="ARBA00005616"/>
    </source>
</evidence>
<dbReference type="GO" id="GO:0016070">
    <property type="term" value="P:RNA metabolic process"/>
    <property type="evidence" value="ECO:0007669"/>
    <property type="project" value="UniProtKB-ARBA"/>
</dbReference>
<dbReference type="Proteomes" id="UP001271007">
    <property type="component" value="Unassembled WGS sequence"/>
</dbReference>
<name>A0AAJ0LXK2_9PEZI</name>
<accession>A0AAJ0LXK2</accession>
<dbReference type="GO" id="GO:0048188">
    <property type="term" value="C:Set1C/COMPASS complex"/>
    <property type="evidence" value="ECO:0007669"/>
    <property type="project" value="TreeGrafter"/>
</dbReference>
<keyword evidence="4" id="KW-0677">Repeat</keyword>
<keyword evidence="5" id="KW-0539">Nucleus</keyword>
<feature type="repeat" description="WD" evidence="6">
    <location>
        <begin position="107"/>
        <end position="139"/>
    </location>
</feature>
<dbReference type="GO" id="GO:0003682">
    <property type="term" value="F:chromatin binding"/>
    <property type="evidence" value="ECO:0007669"/>
    <property type="project" value="TreeGrafter"/>
</dbReference>
<dbReference type="Pfam" id="PF00400">
    <property type="entry name" value="WD40"/>
    <property type="match status" value="1"/>
</dbReference>
<evidence type="ECO:0000256" key="1">
    <source>
        <dbReference type="ARBA" id="ARBA00004123"/>
    </source>
</evidence>
<dbReference type="PANTHER" id="PTHR19861:SF0">
    <property type="entry name" value="WD REPEAT-CONTAINING PROTEIN 82"/>
    <property type="match status" value="1"/>
</dbReference>
<comment type="caution">
    <text evidence="7">The sequence shown here is derived from an EMBL/GenBank/DDBJ whole genome shotgun (WGS) entry which is preliminary data.</text>
</comment>
<keyword evidence="3 6" id="KW-0853">WD repeat</keyword>
<dbReference type="EMBL" id="JAWDJX010000001">
    <property type="protein sequence ID" value="KAK3058996.1"/>
    <property type="molecule type" value="Genomic_DNA"/>
</dbReference>
<dbReference type="PROSITE" id="PS50294">
    <property type="entry name" value="WD_REPEATS_REGION"/>
    <property type="match status" value="1"/>
</dbReference>
<dbReference type="InterPro" id="IPR037867">
    <property type="entry name" value="Swd2/WDR82"/>
</dbReference>
<dbReference type="Gene3D" id="2.130.10.10">
    <property type="entry name" value="YVTN repeat-like/Quinoprotein amine dehydrogenase"/>
    <property type="match status" value="1"/>
</dbReference>
<dbReference type="PANTHER" id="PTHR19861">
    <property type="entry name" value="WD40 REPEAT PROTEIN SWD2"/>
    <property type="match status" value="1"/>
</dbReference>
<dbReference type="PROSITE" id="PS50082">
    <property type="entry name" value="WD_REPEATS_2"/>
    <property type="match status" value="1"/>
</dbReference>
<comment type="subcellular location">
    <subcellularLocation>
        <location evidence="1">Nucleus</location>
    </subcellularLocation>
</comment>
<evidence type="ECO:0000313" key="8">
    <source>
        <dbReference type="Proteomes" id="UP001271007"/>
    </source>
</evidence>
<evidence type="ECO:0000256" key="5">
    <source>
        <dbReference type="ARBA" id="ARBA00023242"/>
    </source>
</evidence>
<comment type="similarity">
    <text evidence="2">Belongs to the WD repeat SWD2 family.</text>
</comment>
<dbReference type="AlphaFoldDB" id="A0AAJ0LXK2"/>
<proteinExistence type="inferred from homology"/>
<evidence type="ECO:0000256" key="4">
    <source>
        <dbReference type="ARBA" id="ARBA00022737"/>
    </source>
</evidence>